<feature type="region of interest" description="Disordered" evidence="5">
    <location>
        <begin position="791"/>
        <end position="813"/>
    </location>
</feature>
<dbReference type="InterPro" id="IPR008984">
    <property type="entry name" value="SMAD_FHA_dom_sf"/>
</dbReference>
<keyword evidence="6" id="KW-0812">Transmembrane</keyword>
<dbReference type="CDD" id="cd00060">
    <property type="entry name" value="FHA"/>
    <property type="match status" value="1"/>
</dbReference>
<feature type="region of interest" description="Disordered" evidence="5">
    <location>
        <begin position="303"/>
        <end position="352"/>
    </location>
</feature>
<proteinExistence type="predicted"/>
<dbReference type="PANTHER" id="PTHR22683:SF1">
    <property type="entry name" value="TYPE VII SECRETION SYSTEM PROTEIN ESSC"/>
    <property type="match status" value="1"/>
</dbReference>
<reference evidence="9 10" key="1">
    <citation type="submission" date="2016-11" db="EMBL/GenBank/DDBJ databases">
        <authorList>
            <person name="Varghese N."/>
            <person name="Submissions S."/>
        </authorList>
    </citation>
    <scope>NUCLEOTIDE SEQUENCE [LARGE SCALE GENOMIC DNA]</scope>
    <source>
        <strain evidence="9 10">PA</strain>
    </source>
</reference>
<evidence type="ECO:0000313" key="9">
    <source>
        <dbReference type="EMBL" id="SHJ28970.1"/>
    </source>
</evidence>
<evidence type="ECO:0000256" key="5">
    <source>
        <dbReference type="SAM" id="MobiDB-lite"/>
    </source>
</evidence>
<sequence>MPARSPSPAFDAPASAARRALGSAWHMAVLSGPDAGLVLPLPVSGTIGRCGALSDPEVSREHLRVRCKTDRVLIGDAGSANGTRMRRRLRGWRRLRRPRACREGQLLRMGGSVLELRRRPASLLVAAPASGRTPLRRRAVSILAGLLCLLMMGAIVVGALRMGGRGGMGMLMLAPMLLMGLMRIGSLLSGGGSRGHGAERARAGWRGPSHRRPDPAELLLAVAARALSSAEGSRPGALGGGSGPSDEEPTAWLGRRRRGSALTLRPGDRLALTGAGARRAQRWWAAQILARIGAPPGFGSAPLAGGWSGDAPAPAAPAEPGASDHIGAPGAARSPAPRPPADGPAPGGCGSGESALAALGAGGGALDLQMVGEAGPVGSPGVVATWRGARAELLIAPRGKGIPARALSSRRAPRRAPAVTDRWWEAVLLASGRALPQGPSPTALGGRVAAAEADDPLRPPDGVVLTEITGPLSARAIRERWRPAGPGGARLPAVLGVGPRGPVEADLVTDGPHALLAGTTGAGKSELLTAWLMQLVLAAPPERLCLVLVDYKGGAAFGPLRDLPHTAGVLTDLDPAATARALSSLEAELRRRERLLAAHGARDLGELERRRASDPASGSLAREVPPRLLIAVDEFATLAGQHSDVLDALVRVAAQGRSLGVHLILATQRPAGAVSPAMRANTTIRACLRVLDPADSRDVLGHDGAALLPRHPGRVIVEGCAASRRAEVLQSPWCGPRGELEALVAQARRAHRGPRPSGNAAGTADGPWRPWAPPLPDRADRGQAIALVSAAGAADRGGSGTEPGWRGTSGGAGGGGGIALAMTDLPEEQSLGLWRWDAGESLLVLGQAGAGRTTALDSAALGALTAGRVVHRCGGTSALAALAAGAPGMGTVVGPDDPRRLARLWRLASEGRLAGEVLVLDDVDSLIPAVEEALGPGEGQQLVEALTRIAPATGTALLIGAPFGLANTRWAGSLRHRIVLGASTPALASLAGMPRGTVTGAGPGRGALVDGAELTPIQILLPAPGERPDPGLAAARPLRLAPIPRQADPSLLPAGAWAIGGDDAGPLPVPRGAVLVVGPPGSGRTTALRALEAALAVGAPGDPDPLLIDDADLLPQASHAQAEAEIAAALAKGRPVLASATTERVAGSFRGPLMMLKERGALVILCPGTGPAAQVAGAPLRGVIDPRAPLAPGRGVLVDHGRFTPLQVVGRGAGQGRRIAVDTVGARRGDERARL</sequence>
<dbReference type="SUPFAM" id="SSF49879">
    <property type="entry name" value="SMAD/FHA domain"/>
    <property type="match status" value="1"/>
</dbReference>
<evidence type="ECO:0000256" key="4">
    <source>
        <dbReference type="PROSITE-ProRule" id="PRU00289"/>
    </source>
</evidence>
<keyword evidence="2 4" id="KW-0547">Nucleotide-binding</keyword>
<feature type="region of interest" description="Disordered" evidence="5">
    <location>
        <begin position="750"/>
        <end position="777"/>
    </location>
</feature>
<dbReference type="SMART" id="SM00382">
    <property type="entry name" value="AAA"/>
    <property type="match status" value="3"/>
</dbReference>
<gene>
    <name evidence="9" type="ORF">SAMN05216246_1196</name>
</gene>
<keyword evidence="10" id="KW-1185">Reference proteome</keyword>
<dbReference type="Gene3D" id="3.40.50.300">
    <property type="entry name" value="P-loop containing nucleotide triphosphate hydrolases"/>
    <property type="match status" value="2"/>
</dbReference>
<dbReference type="PANTHER" id="PTHR22683">
    <property type="entry name" value="SPORULATION PROTEIN RELATED"/>
    <property type="match status" value="1"/>
</dbReference>
<protein>
    <submittedName>
        <fullName evidence="9">DNA segregation ATPase FtsK/SpoIIIE, S-DNA-T family</fullName>
    </submittedName>
</protein>
<dbReference type="InterPro" id="IPR000253">
    <property type="entry name" value="FHA_dom"/>
</dbReference>
<dbReference type="Gene3D" id="2.60.200.20">
    <property type="match status" value="1"/>
</dbReference>
<feature type="compositionally biased region" description="Low complexity" evidence="5">
    <location>
        <begin position="309"/>
        <end position="335"/>
    </location>
</feature>
<dbReference type="PROSITE" id="PS50901">
    <property type="entry name" value="FTSK"/>
    <property type="match status" value="1"/>
</dbReference>
<dbReference type="InterPro" id="IPR003593">
    <property type="entry name" value="AAA+_ATPase"/>
</dbReference>
<name>A0ABY1IK86_9ACTO</name>
<keyword evidence="6" id="KW-0472">Membrane</keyword>
<evidence type="ECO:0000256" key="6">
    <source>
        <dbReference type="SAM" id="Phobius"/>
    </source>
</evidence>
<feature type="transmembrane region" description="Helical" evidence="6">
    <location>
        <begin position="139"/>
        <end position="160"/>
    </location>
</feature>
<dbReference type="Pfam" id="PF00498">
    <property type="entry name" value="FHA"/>
    <property type="match status" value="1"/>
</dbReference>
<keyword evidence="3 4" id="KW-0067">ATP-binding</keyword>
<accession>A0ABY1IK86</accession>
<evidence type="ECO:0000313" key="10">
    <source>
        <dbReference type="Proteomes" id="UP000184390"/>
    </source>
</evidence>
<evidence type="ECO:0000259" key="8">
    <source>
        <dbReference type="PROSITE" id="PS50901"/>
    </source>
</evidence>
<dbReference type="InterPro" id="IPR002543">
    <property type="entry name" value="FtsK_dom"/>
</dbReference>
<dbReference type="EMBL" id="FQYL01000019">
    <property type="protein sequence ID" value="SHJ28970.1"/>
    <property type="molecule type" value="Genomic_DNA"/>
</dbReference>
<feature type="compositionally biased region" description="Gly residues" evidence="5">
    <location>
        <begin position="795"/>
        <end position="813"/>
    </location>
</feature>
<feature type="region of interest" description="Disordered" evidence="5">
    <location>
        <begin position="231"/>
        <end position="260"/>
    </location>
</feature>
<evidence type="ECO:0000256" key="2">
    <source>
        <dbReference type="ARBA" id="ARBA00022741"/>
    </source>
</evidence>
<dbReference type="Pfam" id="PF01580">
    <property type="entry name" value="FtsK_SpoIIIE"/>
    <property type="match status" value="1"/>
</dbReference>
<organism evidence="9 10">
    <name type="scientific">Actinomyces denticolens</name>
    <dbReference type="NCBI Taxonomy" id="52767"/>
    <lineage>
        <taxon>Bacteria</taxon>
        <taxon>Bacillati</taxon>
        <taxon>Actinomycetota</taxon>
        <taxon>Actinomycetes</taxon>
        <taxon>Actinomycetales</taxon>
        <taxon>Actinomycetaceae</taxon>
        <taxon>Actinomyces</taxon>
    </lineage>
</organism>
<dbReference type="PROSITE" id="PS50006">
    <property type="entry name" value="FHA_DOMAIN"/>
    <property type="match status" value="1"/>
</dbReference>
<feature type="domain" description="FtsK" evidence="8">
    <location>
        <begin position="500"/>
        <end position="697"/>
    </location>
</feature>
<feature type="domain" description="FHA" evidence="7">
    <location>
        <begin position="45"/>
        <end position="90"/>
    </location>
</feature>
<dbReference type="CDD" id="cd01127">
    <property type="entry name" value="TrwB_TraG_TraD_VirD4"/>
    <property type="match status" value="1"/>
</dbReference>
<feature type="binding site" evidence="4">
    <location>
        <begin position="518"/>
        <end position="525"/>
    </location>
    <ligand>
        <name>ATP</name>
        <dbReference type="ChEBI" id="CHEBI:30616"/>
    </ligand>
</feature>
<evidence type="ECO:0000256" key="3">
    <source>
        <dbReference type="ARBA" id="ARBA00022840"/>
    </source>
</evidence>
<dbReference type="InterPro" id="IPR050206">
    <property type="entry name" value="FtsK/SpoIIIE/SftA"/>
</dbReference>
<dbReference type="RefSeq" id="WP_073454525.1">
    <property type="nucleotide sequence ID" value="NZ_FQYL01000019.1"/>
</dbReference>
<dbReference type="InterPro" id="IPR027417">
    <property type="entry name" value="P-loop_NTPase"/>
</dbReference>
<comment type="caution">
    <text evidence="9">The sequence shown here is derived from an EMBL/GenBank/DDBJ whole genome shotgun (WGS) entry which is preliminary data.</text>
</comment>
<evidence type="ECO:0000256" key="1">
    <source>
        <dbReference type="ARBA" id="ARBA00022553"/>
    </source>
</evidence>
<keyword evidence="6" id="KW-1133">Transmembrane helix</keyword>
<keyword evidence="1" id="KW-0597">Phosphoprotein</keyword>
<dbReference type="SUPFAM" id="SSF52540">
    <property type="entry name" value="P-loop containing nucleoside triphosphate hydrolases"/>
    <property type="match status" value="2"/>
</dbReference>
<dbReference type="Proteomes" id="UP000184390">
    <property type="component" value="Unassembled WGS sequence"/>
</dbReference>
<evidence type="ECO:0000259" key="7">
    <source>
        <dbReference type="PROSITE" id="PS50006"/>
    </source>
</evidence>